<dbReference type="Pfam" id="PF22596">
    <property type="entry name" value="Scabin-like"/>
    <property type="match status" value="1"/>
</dbReference>
<reference evidence="4" key="2">
    <citation type="submission" date="2015-01" db="EMBL/GenBank/DDBJ databases">
        <title>Evolutionary Origins and Diversification of the Mycorrhizal Mutualists.</title>
        <authorList>
            <consortium name="DOE Joint Genome Institute"/>
            <consortium name="Mycorrhizal Genomics Consortium"/>
            <person name="Kohler A."/>
            <person name="Kuo A."/>
            <person name="Nagy L.G."/>
            <person name="Floudas D."/>
            <person name="Copeland A."/>
            <person name="Barry K.W."/>
            <person name="Cichocki N."/>
            <person name="Veneault-Fourrey C."/>
            <person name="LaButti K."/>
            <person name="Lindquist E.A."/>
            <person name="Lipzen A."/>
            <person name="Lundell T."/>
            <person name="Morin E."/>
            <person name="Murat C."/>
            <person name="Riley R."/>
            <person name="Ohm R."/>
            <person name="Sun H."/>
            <person name="Tunlid A."/>
            <person name="Henrissat B."/>
            <person name="Grigoriev I.V."/>
            <person name="Hibbett D.S."/>
            <person name="Martin F."/>
        </authorList>
    </citation>
    <scope>NUCLEOTIDE SEQUENCE [LARGE SCALE GENOMIC DNA]</scope>
    <source>
        <strain evidence="4">h7</strain>
    </source>
</reference>
<evidence type="ECO:0000313" key="3">
    <source>
        <dbReference type="EMBL" id="KIM41543.1"/>
    </source>
</evidence>
<dbReference type="SMART" id="SM00120">
    <property type="entry name" value="HX"/>
    <property type="match status" value="4"/>
</dbReference>
<feature type="repeat" description="Hemopexin" evidence="1">
    <location>
        <begin position="347"/>
        <end position="400"/>
    </location>
</feature>
<dbReference type="Gene3D" id="3.90.210.10">
    <property type="entry name" value="Heat-Labile Enterotoxin, subunit A"/>
    <property type="match status" value="1"/>
</dbReference>
<feature type="domain" description="Pierisin-like" evidence="2">
    <location>
        <begin position="77"/>
        <end position="205"/>
    </location>
</feature>
<evidence type="ECO:0000259" key="2">
    <source>
        <dbReference type="Pfam" id="PF22596"/>
    </source>
</evidence>
<name>A0A0C2XV63_HEBCY</name>
<dbReference type="Pfam" id="PF00045">
    <property type="entry name" value="Hemopexin"/>
    <property type="match status" value="1"/>
</dbReference>
<protein>
    <recommendedName>
        <fullName evidence="2">Pierisin-like domain-containing protein</fullName>
    </recommendedName>
</protein>
<evidence type="ECO:0000256" key="1">
    <source>
        <dbReference type="PROSITE-ProRule" id="PRU01011"/>
    </source>
</evidence>
<accession>A0A0C2XV63</accession>
<dbReference type="Gene3D" id="2.110.10.10">
    <property type="entry name" value="Hemopexin-like domain"/>
    <property type="match status" value="2"/>
</dbReference>
<proteinExistence type="predicted"/>
<gene>
    <name evidence="3" type="ORF">M413DRAFT_27869</name>
</gene>
<feature type="repeat" description="Hemopexin" evidence="1">
    <location>
        <begin position="290"/>
        <end position="342"/>
    </location>
</feature>
<dbReference type="InterPro" id="IPR036375">
    <property type="entry name" value="Hemopexin-like_dom_sf"/>
</dbReference>
<feature type="repeat" description="Hemopexin" evidence="1">
    <location>
        <begin position="405"/>
        <end position="457"/>
    </location>
</feature>
<organism evidence="3 4">
    <name type="scientific">Hebeloma cylindrosporum</name>
    <dbReference type="NCBI Taxonomy" id="76867"/>
    <lineage>
        <taxon>Eukaryota</taxon>
        <taxon>Fungi</taxon>
        <taxon>Dikarya</taxon>
        <taxon>Basidiomycota</taxon>
        <taxon>Agaricomycotina</taxon>
        <taxon>Agaricomycetes</taxon>
        <taxon>Agaricomycetidae</taxon>
        <taxon>Agaricales</taxon>
        <taxon>Agaricineae</taxon>
        <taxon>Hymenogastraceae</taxon>
        <taxon>Hebeloma</taxon>
    </lineage>
</organism>
<dbReference type="EMBL" id="KN831780">
    <property type="protein sequence ID" value="KIM41543.1"/>
    <property type="molecule type" value="Genomic_DNA"/>
</dbReference>
<evidence type="ECO:0000313" key="4">
    <source>
        <dbReference type="Proteomes" id="UP000053424"/>
    </source>
</evidence>
<dbReference type="OrthoDB" id="6845681at2759"/>
<dbReference type="InterPro" id="IPR054695">
    <property type="entry name" value="Pierisin-like_dom"/>
</dbReference>
<dbReference type="AlphaFoldDB" id="A0A0C2XV63"/>
<dbReference type="SUPFAM" id="SSF56399">
    <property type="entry name" value="ADP-ribosylation"/>
    <property type="match status" value="1"/>
</dbReference>
<reference evidence="3 4" key="1">
    <citation type="submission" date="2014-04" db="EMBL/GenBank/DDBJ databases">
        <authorList>
            <consortium name="DOE Joint Genome Institute"/>
            <person name="Kuo A."/>
            <person name="Gay G."/>
            <person name="Dore J."/>
            <person name="Kohler A."/>
            <person name="Nagy L.G."/>
            <person name="Floudas D."/>
            <person name="Copeland A."/>
            <person name="Barry K.W."/>
            <person name="Cichocki N."/>
            <person name="Veneault-Fourrey C."/>
            <person name="LaButti K."/>
            <person name="Lindquist E.A."/>
            <person name="Lipzen A."/>
            <person name="Lundell T."/>
            <person name="Morin E."/>
            <person name="Murat C."/>
            <person name="Sun H."/>
            <person name="Tunlid A."/>
            <person name="Henrissat B."/>
            <person name="Grigoriev I.V."/>
            <person name="Hibbett D.S."/>
            <person name="Martin F."/>
            <person name="Nordberg H.P."/>
            <person name="Cantor M.N."/>
            <person name="Hua S.X."/>
        </authorList>
    </citation>
    <scope>NUCLEOTIDE SEQUENCE [LARGE SCALE GENOMIC DNA]</scope>
    <source>
        <strain evidence="4">h7</strain>
    </source>
</reference>
<dbReference type="STRING" id="686832.A0A0C2XV63"/>
<dbReference type="HOGENOM" id="CLU_510030_0_0_1"/>
<dbReference type="PROSITE" id="PS51642">
    <property type="entry name" value="HEMOPEXIN_2"/>
    <property type="match status" value="4"/>
</dbReference>
<dbReference type="Proteomes" id="UP000053424">
    <property type="component" value="Unassembled WGS sequence"/>
</dbReference>
<dbReference type="InterPro" id="IPR018487">
    <property type="entry name" value="Hemopexin-like_repeat"/>
</dbReference>
<dbReference type="SUPFAM" id="SSF50923">
    <property type="entry name" value="Hemopexin-like domain"/>
    <property type="match status" value="1"/>
</dbReference>
<sequence>MNQDFLCTSTIPWLRNDADNVIQNIAVATFGHDPGLQPDDLFRPPVVQDAETRRGVAVAYERLSRWAAVTDQPGGDMDHPNNVFHVGLLPRIRPAQGQFGEGFNLAQYVAHNIPSIFVGTTRYIRNAQGRLTLWQRRLTQATQHRFQYEIFAYGGIDVNHVLGDNHEYANQNEIAFPGGIRPQFIRSAREFQGTHLVAVWDNPRFDPSANGQHAPNWYLLPHIIRGTPVPVYFFTERDRGLLPDIQNPDEHHGELRRRRREAGFNEDELDAMHGPGEQTVDALVEATPIPRLSRACFLDPSGNGNAYFFSGNQYAIINVKPGTTDDTLKAGPKLIIGNWPSLVKAGFGNVDAILQNPNNLQHEAYFFYGTQYVLINTKLGSTGDYIINGPKTIVDEWPSLKQAGFTTVDAILPHPRVDSKAYFFSGDKYVLIKMTPGTTNDYIINGPKEIASEWPSLRKAGFTRVDAVLRNPGNRDEAYFFSGNQYALINIKPGTTDDIIVNGPKPVADNWPSLKQTLFY</sequence>
<keyword evidence="4" id="KW-1185">Reference proteome</keyword>
<feature type="repeat" description="Hemopexin" evidence="1">
    <location>
        <begin position="462"/>
        <end position="514"/>
    </location>
</feature>